<reference evidence="1" key="1">
    <citation type="submission" date="2019-07" db="EMBL/GenBank/DDBJ databases">
        <authorList>
            <person name="Palmer J.M."/>
        </authorList>
    </citation>
    <scope>NUCLEOTIDE SEQUENCE</scope>
    <source>
        <strain evidence="1">PC9</strain>
    </source>
</reference>
<dbReference type="VEuPathDB" id="FungiDB:PC9H_002398"/>
<gene>
    <name evidence="1" type="ORF">PC9H_002398</name>
</gene>
<dbReference type="Proteomes" id="UP000623687">
    <property type="component" value="Unassembled WGS sequence"/>
</dbReference>
<organism evidence="1 2">
    <name type="scientific">Pleurotus ostreatus</name>
    <name type="common">Oyster mushroom</name>
    <name type="synonym">White-rot fungus</name>
    <dbReference type="NCBI Taxonomy" id="5322"/>
    <lineage>
        <taxon>Eukaryota</taxon>
        <taxon>Fungi</taxon>
        <taxon>Dikarya</taxon>
        <taxon>Basidiomycota</taxon>
        <taxon>Agaricomycotina</taxon>
        <taxon>Agaricomycetes</taxon>
        <taxon>Agaricomycetidae</taxon>
        <taxon>Agaricales</taxon>
        <taxon>Pleurotineae</taxon>
        <taxon>Pleurotaceae</taxon>
        <taxon>Pleurotus</taxon>
    </lineage>
</organism>
<name>A0A8H6ZNF1_PLEOS</name>
<dbReference type="AlphaFoldDB" id="A0A8H6ZNF1"/>
<dbReference type="GeneID" id="59372239"/>
<evidence type="ECO:0000313" key="1">
    <source>
        <dbReference type="EMBL" id="KAF7416137.1"/>
    </source>
</evidence>
<sequence length="318" mass="37009">MEIFPSLPQDIARLILECSAEQDRNSALTLAYLSRQVRSWIDQIIYRSVVIEHPRQAEAFCWTLGQRHKSFFQTHVHTICFAYGISLRHTVKILSVCDRLSSLACWIEPASRLLPTTTVEATVTRVQPHLFTMLSEANIVSSFEYPPRRLSCTLHHLQCTTDPDFSAPLLENVTHLDLYRESQFFYDWSWKGFCEMQNLMYLSFDLSIAASLDVITYVLAFVPASLRVCLVLFHRGDSMFGSIDDFFETDERMQAMVVGDVDRRLVIGSGEALKRYSRYKHMVLERTYKDVLKDWSYSLGEEDMWTVAQGIIFRRWQR</sequence>
<proteinExistence type="predicted"/>
<keyword evidence="2" id="KW-1185">Reference proteome</keyword>
<comment type="caution">
    <text evidence="1">The sequence shown here is derived from an EMBL/GenBank/DDBJ whole genome shotgun (WGS) entry which is preliminary data.</text>
</comment>
<protein>
    <submittedName>
        <fullName evidence="1">Uncharacterized protein</fullName>
    </submittedName>
</protein>
<evidence type="ECO:0000313" key="2">
    <source>
        <dbReference type="Proteomes" id="UP000623687"/>
    </source>
</evidence>
<dbReference type="EMBL" id="JACETU010000011">
    <property type="protein sequence ID" value="KAF7416137.1"/>
    <property type="molecule type" value="Genomic_DNA"/>
</dbReference>
<dbReference type="OrthoDB" id="3145912at2759"/>
<dbReference type="RefSeq" id="XP_036625684.1">
    <property type="nucleotide sequence ID" value="XM_036772038.1"/>
</dbReference>
<accession>A0A8H6ZNF1</accession>